<dbReference type="OrthoDB" id="10248838at2759"/>
<dbReference type="InterPro" id="IPR008922">
    <property type="entry name" value="Di-copper_centre_dom_sf"/>
</dbReference>
<evidence type="ECO:0000256" key="3">
    <source>
        <dbReference type="ARBA" id="ARBA00022833"/>
    </source>
</evidence>
<organism evidence="6 7">
    <name type="scientific">Kalmanozyma brasiliensis (strain GHG001)</name>
    <name type="common">Yeast</name>
    <name type="synonym">Pseudozyma brasiliensis</name>
    <dbReference type="NCBI Taxonomy" id="1365824"/>
    <lineage>
        <taxon>Eukaryota</taxon>
        <taxon>Fungi</taxon>
        <taxon>Dikarya</taxon>
        <taxon>Basidiomycota</taxon>
        <taxon>Ustilaginomycotina</taxon>
        <taxon>Ustilaginomycetes</taxon>
        <taxon>Ustilaginales</taxon>
        <taxon>Ustilaginaceae</taxon>
        <taxon>Kalmanozyma</taxon>
    </lineage>
</organism>
<dbReference type="PANTHER" id="PTHR12857">
    <property type="entry name" value="CXXC MOTIF CONTAINING ZINC BINDING PROTEIN"/>
    <property type="match status" value="1"/>
</dbReference>
<name>V5EZJ3_KALBG</name>
<dbReference type="HOGENOM" id="CLU_400164_0_0_1"/>
<evidence type="ECO:0000256" key="4">
    <source>
        <dbReference type="SAM" id="MobiDB-lite"/>
    </source>
</evidence>
<dbReference type="PANTHER" id="PTHR12857:SF0">
    <property type="entry name" value="CXXC MOTIF CONTAINING ZINC BINDING PROTEIN"/>
    <property type="match status" value="1"/>
</dbReference>
<dbReference type="OMA" id="FNAPFRH"/>
<reference evidence="7" key="1">
    <citation type="journal article" date="2013" name="Genome Announc.">
        <title>Draft genome sequence of Pseudozyma brasiliensis sp. nov. strain GHG001, a high producer of endo-1,4-xylanase isolated from an insect pest of sugarcane.</title>
        <authorList>
            <person name="Oliveira J.V.D.C."/>
            <person name="dos Santos R.A.C."/>
            <person name="Borges T.A."/>
            <person name="Riano-Pachon D.M."/>
            <person name="Goldman G.H."/>
        </authorList>
    </citation>
    <scope>NUCLEOTIDE SEQUENCE [LARGE SCALE GENOMIC DNA]</scope>
    <source>
        <strain evidence="7">GHG001</strain>
    </source>
</reference>
<evidence type="ECO:0000259" key="5">
    <source>
        <dbReference type="PROSITE" id="PS00497"/>
    </source>
</evidence>
<dbReference type="AlphaFoldDB" id="V5EZJ3"/>
<protein>
    <recommendedName>
        <fullName evidence="5">Tyrosinase copper-binding domain-containing protein</fullName>
    </recommendedName>
</protein>
<dbReference type="GO" id="GO:0008270">
    <property type="term" value="F:zinc ion binding"/>
    <property type="evidence" value="ECO:0007669"/>
    <property type="project" value="TreeGrafter"/>
</dbReference>
<dbReference type="InterPro" id="IPR008584">
    <property type="entry name" value="CXXC_Zn-binding_euk"/>
</dbReference>
<evidence type="ECO:0000256" key="2">
    <source>
        <dbReference type="ARBA" id="ARBA00022723"/>
    </source>
</evidence>
<dbReference type="SUPFAM" id="SSF48056">
    <property type="entry name" value="Di-copper centre-containing domain"/>
    <property type="match status" value="1"/>
</dbReference>
<evidence type="ECO:0000313" key="7">
    <source>
        <dbReference type="Proteomes" id="UP000019377"/>
    </source>
</evidence>
<feature type="domain" description="Tyrosinase copper-binding" evidence="5">
    <location>
        <begin position="472"/>
        <end position="489"/>
    </location>
</feature>
<dbReference type="PROSITE" id="PS00497">
    <property type="entry name" value="TYROSINASE_1"/>
    <property type="match status" value="1"/>
</dbReference>
<feature type="region of interest" description="Disordered" evidence="4">
    <location>
        <begin position="199"/>
        <end position="335"/>
    </location>
</feature>
<dbReference type="EMBL" id="KI545859">
    <property type="protein sequence ID" value="EST08299.1"/>
    <property type="molecule type" value="Genomic_DNA"/>
</dbReference>
<dbReference type="Gene3D" id="1.10.1280.10">
    <property type="entry name" value="Di-copper center containing domain from catechol oxidase"/>
    <property type="match status" value="1"/>
</dbReference>
<evidence type="ECO:0000256" key="1">
    <source>
        <dbReference type="ARBA" id="ARBA00007818"/>
    </source>
</evidence>
<gene>
    <name evidence="6" type="ORF">PSEUBRA_SCAF17g04313</name>
</gene>
<feature type="compositionally biased region" description="Polar residues" evidence="4">
    <location>
        <begin position="218"/>
        <end position="227"/>
    </location>
</feature>
<dbReference type="GO" id="GO:0016491">
    <property type="term" value="F:oxidoreductase activity"/>
    <property type="evidence" value="ECO:0007669"/>
    <property type="project" value="InterPro"/>
</dbReference>
<dbReference type="GeneID" id="27417866"/>
<dbReference type="eggNOG" id="KOG1296">
    <property type="taxonomic scope" value="Eukaryota"/>
</dbReference>
<sequence length="633" mass="67972">MPKLALQLKAQFNNVTHLLPADPDHTLMLKLKCTSCHEEHSKLVGVTPSDENEMTKGARGSANLVMSCSFCKKESSAKFEEPTTKAPLWRPIDADEAGATWQTLCVLDFRGLEPCLGHHATAHADRVKVQSLLSAHPNPSDDSVWSQLGPKEWGFKGHDVAGGDTWTPAAGAAQTAKNRSMMQHRKLLRCVKRLQLDALSADPSHKQGGERALPANSGDASSEQTPQDAHRQPVVAVNDAQWASSSETDSESSSVQSQQVSGDASVTDAQKLTFDSDGNPAPEAAGKLAPGLGPDSKSVAAAFESDPGEKNMPKTVPGSTGVDASTQAGADAGPDSVSVAAPVAVAGKATQQNLLANGQPDSTQNLTLNGAGQVNNATNRTASPNLSDPNTLQTSLLQVDGTNSAQSQLSSRGCRQLRIRKEYSTLTNAEKKAFADAIKCVRSKPSRYQTGPGWNAADDWTLLHIRMVKYVHFTAYFLPFHRGFLAIVERDLNNCGFHLGLPWVDWTKTSVDPSTNALFSSDPAFGLGTNGRGDNSECPWQTGLAVIDGALANHYFNAPFRHRLCRQFNNLDVNAPNPHFGNNCTTFINPTFVSGLGKTHDNGRFFDFSSALEISTHLSMHTVMKQNIVDEAQ</sequence>
<accession>V5EZJ3</accession>
<proteinExistence type="inferred from homology"/>
<keyword evidence="7" id="KW-1185">Reference proteome</keyword>
<comment type="similarity">
    <text evidence="1">Belongs to the UPF0587 family.</text>
</comment>
<dbReference type="Pfam" id="PF00264">
    <property type="entry name" value="Tyrosinase"/>
    <property type="match status" value="1"/>
</dbReference>
<dbReference type="SUPFAM" id="SSF141678">
    <property type="entry name" value="MAL13P1.257-like"/>
    <property type="match status" value="1"/>
</dbReference>
<dbReference type="InterPro" id="IPR002227">
    <property type="entry name" value="Tyrosinase_Cu-bd"/>
</dbReference>
<keyword evidence="3" id="KW-0862">Zinc</keyword>
<dbReference type="Pfam" id="PF05907">
    <property type="entry name" value="CXXC_Zn-b_euk"/>
    <property type="match status" value="1"/>
</dbReference>
<keyword evidence="2" id="KW-0479">Metal-binding</keyword>
<evidence type="ECO:0000313" key="6">
    <source>
        <dbReference type="EMBL" id="EST08299.1"/>
    </source>
</evidence>
<dbReference type="Proteomes" id="UP000019377">
    <property type="component" value="Unassembled WGS sequence"/>
</dbReference>
<feature type="compositionally biased region" description="Low complexity" evidence="4">
    <location>
        <begin position="243"/>
        <end position="266"/>
    </location>
</feature>
<feature type="region of interest" description="Disordered" evidence="4">
    <location>
        <begin position="355"/>
        <end position="392"/>
    </location>
</feature>